<dbReference type="InParanoid" id="A0A1B6PAW0"/>
<name>A0A1B6PAW0_SORBI</name>
<reference evidence="2" key="2">
    <citation type="journal article" date="2018" name="Plant J.">
        <title>The Sorghum bicolor reference genome: improved assembly, gene annotations, a transcriptome atlas, and signatures of genome organization.</title>
        <authorList>
            <person name="McCormick R.F."/>
            <person name="Truong S.K."/>
            <person name="Sreedasyam A."/>
            <person name="Jenkins J."/>
            <person name="Shu S."/>
            <person name="Sims D."/>
            <person name="Kennedy M."/>
            <person name="Amirebrahimi M."/>
            <person name="Weers B.D."/>
            <person name="McKinley B."/>
            <person name="Mattison A."/>
            <person name="Morishige D.T."/>
            <person name="Grimwood J."/>
            <person name="Schmutz J."/>
            <person name="Mullet J.E."/>
        </authorList>
    </citation>
    <scope>NUCLEOTIDE SEQUENCE [LARGE SCALE GENOMIC DNA]</scope>
    <source>
        <strain evidence="2">cv. BTx623</strain>
    </source>
</reference>
<dbReference type="FunCoup" id="A0A1B6PAW0">
    <property type="interactions" value="111"/>
</dbReference>
<evidence type="ECO:0008006" key="3">
    <source>
        <dbReference type="Google" id="ProtNLM"/>
    </source>
</evidence>
<dbReference type="OMA" id="QWHAVPL"/>
<protein>
    <recommendedName>
        <fullName evidence="3">DUF1618 domain-containing protein</fullName>
    </recommendedName>
</protein>
<dbReference type="Proteomes" id="UP000000768">
    <property type="component" value="Chromosome 8"/>
</dbReference>
<dbReference type="Pfam" id="PF07893">
    <property type="entry name" value="DUF1668"/>
    <property type="match status" value="1"/>
</dbReference>
<dbReference type="PANTHER" id="PTHR33085">
    <property type="entry name" value="OS12G0113100 PROTEIN-RELATED"/>
    <property type="match status" value="1"/>
</dbReference>
<organism evidence="1 2">
    <name type="scientific">Sorghum bicolor</name>
    <name type="common">Sorghum</name>
    <name type="synonym">Sorghum vulgare</name>
    <dbReference type="NCBI Taxonomy" id="4558"/>
    <lineage>
        <taxon>Eukaryota</taxon>
        <taxon>Viridiplantae</taxon>
        <taxon>Streptophyta</taxon>
        <taxon>Embryophyta</taxon>
        <taxon>Tracheophyta</taxon>
        <taxon>Spermatophyta</taxon>
        <taxon>Magnoliopsida</taxon>
        <taxon>Liliopsida</taxon>
        <taxon>Poales</taxon>
        <taxon>Poaceae</taxon>
        <taxon>PACMAD clade</taxon>
        <taxon>Panicoideae</taxon>
        <taxon>Andropogonodae</taxon>
        <taxon>Andropogoneae</taxon>
        <taxon>Sorghinae</taxon>
        <taxon>Sorghum</taxon>
    </lineage>
</organism>
<dbReference type="InterPro" id="IPR012871">
    <property type="entry name" value="DUF1668_ORYSA"/>
</dbReference>
<evidence type="ECO:0000313" key="2">
    <source>
        <dbReference type="Proteomes" id="UP000000768"/>
    </source>
</evidence>
<accession>A0A1B6PAW0</accession>
<keyword evidence="2" id="KW-1185">Reference proteome</keyword>
<dbReference type="EMBL" id="CM000767">
    <property type="protein sequence ID" value="KXG22894.2"/>
    <property type="molecule type" value="Genomic_DNA"/>
</dbReference>
<dbReference type="eggNOG" id="ENOG502R5AS">
    <property type="taxonomic scope" value="Eukaryota"/>
</dbReference>
<sequence length="389" mass="42501">MAAGRPLLVVHDEEEGHLVYDLLVDEEEMVVAAACSPRPVARFPSQSGCPAFAASGGAVLGAFYDFWSDTVFHDTVMQVGGYGFWERQASPRRMRDADGRLVQWWPKGRRFSTPRSVGTYRDAPAMLPLSSVPPGPGGAGAVVVRMDTILFDGIYVFEKLRLLPVPGGCGSSWHAVPLPKPPVGRLAENELAFVTAYCAVGTRVWISVAGKGTFSLDAAADDEHSATWRTEGTWQLPFQGRGLHVPELGSSVIIGLTAADDEGRGGFLCACDVRTGAVQHVWLETFPRPWEECVISSSGGRVSRPRDMHSLAYLGDGRFCICRPMSTMKPTMYGPPMTYDACCFLVVELKRLSSSSSSRLELVKRGKMTYMWPPRGRQSPYMGFIHTAT</sequence>
<proteinExistence type="predicted"/>
<dbReference type="PANTHER" id="PTHR33085:SF64">
    <property type="entry name" value="OS09G0555900 PROTEIN"/>
    <property type="match status" value="1"/>
</dbReference>
<evidence type="ECO:0000313" key="1">
    <source>
        <dbReference type="EMBL" id="KXG22894.2"/>
    </source>
</evidence>
<dbReference type="Gramene" id="KXG22894">
    <property type="protein sequence ID" value="KXG22894"/>
    <property type="gene ID" value="SORBI_3008G023200"/>
</dbReference>
<dbReference type="AlphaFoldDB" id="A0A1B6PAW0"/>
<gene>
    <name evidence="1" type="ORF">SORBI_3008G023200</name>
</gene>
<reference evidence="1 2" key="1">
    <citation type="journal article" date="2009" name="Nature">
        <title>The Sorghum bicolor genome and the diversification of grasses.</title>
        <authorList>
            <person name="Paterson A.H."/>
            <person name="Bowers J.E."/>
            <person name="Bruggmann R."/>
            <person name="Dubchak I."/>
            <person name="Grimwood J."/>
            <person name="Gundlach H."/>
            <person name="Haberer G."/>
            <person name="Hellsten U."/>
            <person name="Mitros T."/>
            <person name="Poliakov A."/>
            <person name="Schmutz J."/>
            <person name="Spannagl M."/>
            <person name="Tang H."/>
            <person name="Wang X."/>
            <person name="Wicker T."/>
            <person name="Bharti A.K."/>
            <person name="Chapman J."/>
            <person name="Feltus F.A."/>
            <person name="Gowik U."/>
            <person name="Grigoriev I.V."/>
            <person name="Lyons E."/>
            <person name="Maher C.A."/>
            <person name="Martis M."/>
            <person name="Narechania A."/>
            <person name="Otillar R.P."/>
            <person name="Penning B.W."/>
            <person name="Salamov A.A."/>
            <person name="Wang Y."/>
            <person name="Zhang L."/>
            <person name="Carpita N.C."/>
            <person name="Freeling M."/>
            <person name="Gingle A.R."/>
            <person name="Hash C.T."/>
            <person name="Keller B."/>
            <person name="Klein P."/>
            <person name="Kresovich S."/>
            <person name="McCann M.C."/>
            <person name="Ming R."/>
            <person name="Peterson D.G."/>
            <person name="Mehboob-ur-Rahman"/>
            <person name="Ware D."/>
            <person name="Westhoff P."/>
            <person name="Mayer K.F."/>
            <person name="Messing J."/>
            <person name="Rokhsar D.S."/>
        </authorList>
    </citation>
    <scope>NUCLEOTIDE SEQUENCE [LARGE SCALE GENOMIC DNA]</scope>
    <source>
        <strain evidence="2">cv. BTx623</strain>
    </source>
</reference>